<keyword evidence="2" id="KW-0479">Metal-binding</keyword>
<evidence type="ECO:0000256" key="1">
    <source>
        <dbReference type="ARBA" id="ARBA00022617"/>
    </source>
</evidence>
<organism evidence="4 5">
    <name type="scientific">Tunturiibacter lichenicola</name>
    <dbReference type="NCBI Taxonomy" id="2051959"/>
    <lineage>
        <taxon>Bacteria</taxon>
        <taxon>Pseudomonadati</taxon>
        <taxon>Acidobacteriota</taxon>
        <taxon>Terriglobia</taxon>
        <taxon>Terriglobales</taxon>
        <taxon>Acidobacteriaceae</taxon>
        <taxon>Tunturiibacter</taxon>
    </lineage>
</organism>
<dbReference type="Gene3D" id="3.30.70.3420">
    <property type="match status" value="1"/>
</dbReference>
<dbReference type="EMBL" id="JACHDZ010000001">
    <property type="protein sequence ID" value="MBB5342185.1"/>
    <property type="molecule type" value="Genomic_DNA"/>
</dbReference>
<name>A0A7W8N3S6_9BACT</name>
<keyword evidence="3" id="KW-0408">Iron</keyword>
<evidence type="ECO:0000256" key="3">
    <source>
        <dbReference type="ARBA" id="ARBA00023004"/>
    </source>
</evidence>
<dbReference type="InterPro" id="IPR011008">
    <property type="entry name" value="Dimeric_a/b-barrel"/>
</dbReference>
<dbReference type="SUPFAM" id="SSF54909">
    <property type="entry name" value="Dimeric alpha+beta barrel"/>
    <property type="match status" value="1"/>
</dbReference>
<proteinExistence type="predicted"/>
<accession>A0A7W8N3S6</accession>
<dbReference type="Proteomes" id="UP000569092">
    <property type="component" value="Unassembled WGS sequence"/>
</dbReference>
<comment type="caution">
    <text evidence="4">The sequence shown here is derived from an EMBL/GenBank/DDBJ whole genome shotgun (WGS) entry which is preliminary data.</text>
</comment>
<dbReference type="AlphaFoldDB" id="A0A7W8N3S6"/>
<protein>
    <submittedName>
        <fullName evidence="4">Chlorite dismutase</fullName>
    </submittedName>
</protein>
<evidence type="ECO:0000256" key="2">
    <source>
        <dbReference type="ARBA" id="ARBA00022723"/>
    </source>
</evidence>
<evidence type="ECO:0000313" key="4">
    <source>
        <dbReference type="EMBL" id="MBB5342185.1"/>
    </source>
</evidence>
<gene>
    <name evidence="4" type="ORF">HDF10_000135</name>
</gene>
<dbReference type="Pfam" id="PF06778">
    <property type="entry name" value="Chlor_dismutase"/>
    <property type="match status" value="1"/>
</dbReference>
<sequence length="184" mass="21307">MARPLLVSFVAGASGPWRIDRIECVAGDGLQPAERLTVLEGCEFDPVEAPLWTLRGVTSHIRYTKRSESGALLQKQQGLHRRQATRAALIPIRKTADWWDLPQDERRSIFEEQSSHIGIGLEYLPAIARRLLHSRDLAQPFDFLTWFEYAPEHCDIFEKLVSRLRSSREWQYVDREIDIRLVRA</sequence>
<dbReference type="InterPro" id="IPR010644">
    <property type="entry name" value="ChdC/CLD"/>
</dbReference>
<evidence type="ECO:0000313" key="5">
    <source>
        <dbReference type="Proteomes" id="UP000569092"/>
    </source>
</evidence>
<dbReference type="GO" id="GO:0016491">
    <property type="term" value="F:oxidoreductase activity"/>
    <property type="evidence" value="ECO:0007669"/>
    <property type="project" value="InterPro"/>
</dbReference>
<dbReference type="GO" id="GO:0020037">
    <property type="term" value="F:heme binding"/>
    <property type="evidence" value="ECO:0007669"/>
    <property type="project" value="InterPro"/>
</dbReference>
<dbReference type="GO" id="GO:0046872">
    <property type="term" value="F:metal ion binding"/>
    <property type="evidence" value="ECO:0007669"/>
    <property type="project" value="UniProtKB-KW"/>
</dbReference>
<reference evidence="4 5" key="1">
    <citation type="submission" date="2020-08" db="EMBL/GenBank/DDBJ databases">
        <title>Genomic Encyclopedia of Type Strains, Phase IV (KMG-V): Genome sequencing to study the core and pangenomes of soil and plant-associated prokaryotes.</title>
        <authorList>
            <person name="Whitman W."/>
        </authorList>
    </citation>
    <scope>NUCLEOTIDE SEQUENCE [LARGE SCALE GENOMIC DNA]</scope>
    <source>
        <strain evidence="4 5">M8US30</strain>
    </source>
</reference>
<keyword evidence="1" id="KW-0349">Heme</keyword>